<dbReference type="PANTHER" id="PTHR39425">
    <property type="entry name" value="LIPOPROTEIN CYTOCHROME C"/>
    <property type="match status" value="1"/>
</dbReference>
<proteinExistence type="predicted"/>
<evidence type="ECO:0000259" key="1">
    <source>
        <dbReference type="Pfam" id="PF14522"/>
    </source>
</evidence>
<dbReference type="PANTHER" id="PTHR39425:SF1">
    <property type="entry name" value="CYTOCHROME C7-LIKE DOMAIN-CONTAINING PROTEIN"/>
    <property type="match status" value="1"/>
</dbReference>
<gene>
    <name evidence="2" type="ORF">MNBD_PLANCTO02-2885</name>
</gene>
<accession>A0A3B1DF88</accession>
<dbReference type="Gene3D" id="3.90.10.10">
    <property type="entry name" value="Cytochrome C3"/>
    <property type="match status" value="2"/>
</dbReference>
<sequence length="217" mass="24414">MQKRVMTIILCVGLFFSLIVFGASVGKVRLPDNQQGYSPKQPIDYSHQLHAGKLKMDCQFCHTAAATSRHAGIPSSDVCMKCHKIVTASYDVLQEEIQKAEKEKRKPKRIISAELRKLYDSLGLNDELKLKKDATPKSIEWIRVHNLPDYAYFNHSAHVAVGVSCQKCHGPIESMERVRQVETLSMGWCINCHRQSNKTGINGRAVNAKTNCATCHY</sequence>
<dbReference type="InterPro" id="IPR036280">
    <property type="entry name" value="Multihaem_cyt_sf"/>
</dbReference>
<dbReference type="SUPFAM" id="SSF48695">
    <property type="entry name" value="Multiheme cytochromes"/>
    <property type="match status" value="1"/>
</dbReference>
<dbReference type="AlphaFoldDB" id="A0A3B1DF88"/>
<dbReference type="CDD" id="cd08168">
    <property type="entry name" value="Cytochrom_C3"/>
    <property type="match status" value="1"/>
</dbReference>
<evidence type="ECO:0000313" key="2">
    <source>
        <dbReference type="EMBL" id="VAX40999.1"/>
    </source>
</evidence>
<organism evidence="2">
    <name type="scientific">hydrothermal vent metagenome</name>
    <dbReference type="NCBI Taxonomy" id="652676"/>
    <lineage>
        <taxon>unclassified sequences</taxon>
        <taxon>metagenomes</taxon>
        <taxon>ecological metagenomes</taxon>
    </lineage>
</organism>
<reference evidence="2" key="1">
    <citation type="submission" date="2018-06" db="EMBL/GenBank/DDBJ databases">
        <authorList>
            <person name="Zhirakovskaya E."/>
        </authorList>
    </citation>
    <scope>NUCLEOTIDE SEQUENCE</scope>
</reference>
<dbReference type="Pfam" id="PF14522">
    <property type="entry name" value="Cytochrome_C7"/>
    <property type="match status" value="1"/>
</dbReference>
<name>A0A3B1DF88_9ZZZZ</name>
<protein>
    <submittedName>
        <fullName evidence="2">Molybdopterin oxidoreductase subunit, predicted chaperone protein HtpG</fullName>
    </submittedName>
</protein>
<dbReference type="InterPro" id="IPR029467">
    <property type="entry name" value="Cyt_c7-like"/>
</dbReference>
<dbReference type="EMBL" id="UOGL01000502">
    <property type="protein sequence ID" value="VAX40999.1"/>
    <property type="molecule type" value="Genomic_DNA"/>
</dbReference>
<feature type="domain" description="Cytochrome c7-like" evidence="1">
    <location>
        <begin position="152"/>
        <end position="216"/>
    </location>
</feature>